<reference evidence="1" key="1">
    <citation type="submission" date="2014-11" db="EMBL/GenBank/DDBJ databases">
        <authorList>
            <person name="Amaro Gonzalez C."/>
        </authorList>
    </citation>
    <scope>NUCLEOTIDE SEQUENCE</scope>
</reference>
<protein>
    <submittedName>
        <fullName evidence="1">Uncharacterized protein</fullName>
    </submittedName>
</protein>
<accession>A0A0E9XRU5</accession>
<sequence length="37" mass="4107">MGGCVCVHVYVWVNMRVCVHVCGYVCVHTCGSVFPYV</sequence>
<dbReference type="EMBL" id="GBXM01003997">
    <property type="protein sequence ID" value="JAI04581.1"/>
    <property type="molecule type" value="Transcribed_RNA"/>
</dbReference>
<reference evidence="1" key="2">
    <citation type="journal article" date="2015" name="Fish Shellfish Immunol.">
        <title>Early steps in the European eel (Anguilla anguilla)-Vibrio vulnificus interaction in the gills: Role of the RtxA13 toxin.</title>
        <authorList>
            <person name="Callol A."/>
            <person name="Pajuelo D."/>
            <person name="Ebbesson L."/>
            <person name="Teles M."/>
            <person name="MacKenzie S."/>
            <person name="Amaro C."/>
        </authorList>
    </citation>
    <scope>NUCLEOTIDE SEQUENCE</scope>
</reference>
<dbReference type="AlphaFoldDB" id="A0A0E9XRU5"/>
<evidence type="ECO:0000313" key="1">
    <source>
        <dbReference type="EMBL" id="JAI04581.1"/>
    </source>
</evidence>
<organism evidence="1">
    <name type="scientific">Anguilla anguilla</name>
    <name type="common">European freshwater eel</name>
    <name type="synonym">Muraena anguilla</name>
    <dbReference type="NCBI Taxonomy" id="7936"/>
    <lineage>
        <taxon>Eukaryota</taxon>
        <taxon>Metazoa</taxon>
        <taxon>Chordata</taxon>
        <taxon>Craniata</taxon>
        <taxon>Vertebrata</taxon>
        <taxon>Euteleostomi</taxon>
        <taxon>Actinopterygii</taxon>
        <taxon>Neopterygii</taxon>
        <taxon>Teleostei</taxon>
        <taxon>Anguilliformes</taxon>
        <taxon>Anguillidae</taxon>
        <taxon>Anguilla</taxon>
    </lineage>
</organism>
<name>A0A0E9XRU5_ANGAN</name>
<proteinExistence type="predicted"/>